<dbReference type="Gene3D" id="1.10.565.10">
    <property type="entry name" value="Retinoid X Receptor"/>
    <property type="match status" value="1"/>
</dbReference>
<evidence type="ECO:0000313" key="6">
    <source>
        <dbReference type="WBParaSite" id="Pan_g266.t1"/>
    </source>
</evidence>
<reference evidence="6" key="2">
    <citation type="submission" date="2020-10" db="UniProtKB">
        <authorList>
            <consortium name="WormBaseParasite"/>
        </authorList>
    </citation>
    <scope>IDENTIFICATION</scope>
</reference>
<sequence length="250" mass="29529">MQRLSPHYQSFSVFNQLKLEYAKLNQRRKIFYEADSLELLFETNELNYREVDDVAECMYQLHDTDPKLIFDFVVKNPCFRLLPSSETCKIASNMIALLHCLEGAYFTWRFANEKAKCYMVMPNKMYLNMARIEKYFNRRNGEANKLEEQKSNLIRFFAHKFECIKNFINTQIVDLNPAYDEIVFLIGLITFDTNIEGITESTAKTLEEMQKLLVRDFKAMYNTTNIDPQMRLETMFSVVSGIKNSSRINR</sequence>
<dbReference type="InterPro" id="IPR000536">
    <property type="entry name" value="Nucl_hrmn_rcpt_lig-bd"/>
</dbReference>
<evidence type="ECO:0000256" key="2">
    <source>
        <dbReference type="ARBA" id="ARBA00023163"/>
    </source>
</evidence>
<feature type="domain" description="NR LBD" evidence="4">
    <location>
        <begin position="26"/>
        <end position="250"/>
    </location>
</feature>
<accession>A0A7E4VSY4</accession>
<proteinExistence type="predicted"/>
<name>A0A7E4VSY4_PANRE</name>
<evidence type="ECO:0000259" key="4">
    <source>
        <dbReference type="PROSITE" id="PS51843"/>
    </source>
</evidence>
<keyword evidence="5" id="KW-1185">Reference proteome</keyword>
<dbReference type="PROSITE" id="PS51843">
    <property type="entry name" value="NR_LBD"/>
    <property type="match status" value="1"/>
</dbReference>
<evidence type="ECO:0000313" key="5">
    <source>
        <dbReference type="Proteomes" id="UP000492821"/>
    </source>
</evidence>
<dbReference type="AlphaFoldDB" id="A0A7E4VSY4"/>
<dbReference type="Pfam" id="PF00104">
    <property type="entry name" value="Hormone_recep"/>
    <property type="match status" value="1"/>
</dbReference>
<dbReference type="WBParaSite" id="Pan_g266.t1">
    <property type="protein sequence ID" value="Pan_g266.t1"/>
    <property type="gene ID" value="Pan_g266"/>
</dbReference>
<dbReference type="Proteomes" id="UP000492821">
    <property type="component" value="Unassembled WGS sequence"/>
</dbReference>
<dbReference type="PANTHER" id="PTHR46011:SF16">
    <property type="entry name" value="NUCLEAR HORMONE RECEPTOR FAMILY MEMBER NHR-66"/>
    <property type="match status" value="1"/>
</dbReference>
<dbReference type="PANTHER" id="PTHR46011">
    <property type="entry name" value="NUCLEAR HORMONE RECEPTOR FAMILY MEMBER NHR-86-RELATED"/>
    <property type="match status" value="1"/>
</dbReference>
<keyword evidence="3" id="KW-0675">Receptor</keyword>
<dbReference type="SMART" id="SM00430">
    <property type="entry name" value="HOLI"/>
    <property type="match status" value="1"/>
</dbReference>
<keyword evidence="1" id="KW-0805">Transcription regulation</keyword>
<dbReference type="SUPFAM" id="SSF48508">
    <property type="entry name" value="Nuclear receptor ligand-binding domain"/>
    <property type="match status" value="1"/>
</dbReference>
<dbReference type="InterPro" id="IPR035500">
    <property type="entry name" value="NHR-like_dom_sf"/>
</dbReference>
<organism evidence="5 6">
    <name type="scientific">Panagrellus redivivus</name>
    <name type="common">Microworm</name>
    <dbReference type="NCBI Taxonomy" id="6233"/>
    <lineage>
        <taxon>Eukaryota</taxon>
        <taxon>Metazoa</taxon>
        <taxon>Ecdysozoa</taxon>
        <taxon>Nematoda</taxon>
        <taxon>Chromadorea</taxon>
        <taxon>Rhabditida</taxon>
        <taxon>Tylenchina</taxon>
        <taxon>Panagrolaimomorpha</taxon>
        <taxon>Panagrolaimoidea</taxon>
        <taxon>Panagrolaimidae</taxon>
        <taxon>Panagrellus</taxon>
    </lineage>
</organism>
<evidence type="ECO:0000256" key="3">
    <source>
        <dbReference type="ARBA" id="ARBA00023170"/>
    </source>
</evidence>
<reference evidence="5" key="1">
    <citation type="journal article" date="2013" name="Genetics">
        <title>The draft genome and transcriptome of Panagrellus redivivus are shaped by the harsh demands of a free-living lifestyle.</title>
        <authorList>
            <person name="Srinivasan J."/>
            <person name="Dillman A.R."/>
            <person name="Macchietto M.G."/>
            <person name="Heikkinen L."/>
            <person name="Lakso M."/>
            <person name="Fracchia K.M."/>
            <person name="Antoshechkin I."/>
            <person name="Mortazavi A."/>
            <person name="Wong G."/>
            <person name="Sternberg P.W."/>
        </authorList>
    </citation>
    <scope>NUCLEOTIDE SEQUENCE [LARGE SCALE GENOMIC DNA]</scope>
    <source>
        <strain evidence="5">MT8872</strain>
    </source>
</reference>
<keyword evidence="2" id="KW-0804">Transcription</keyword>
<protein>
    <submittedName>
        <fullName evidence="6">NR LBD domain-containing protein</fullName>
    </submittedName>
</protein>
<evidence type="ECO:0000256" key="1">
    <source>
        <dbReference type="ARBA" id="ARBA00023015"/>
    </source>
</evidence>